<evidence type="ECO:0000259" key="5">
    <source>
        <dbReference type="PROSITE" id="PS51050"/>
    </source>
</evidence>
<evidence type="ECO:0000256" key="2">
    <source>
        <dbReference type="ARBA" id="ARBA00022771"/>
    </source>
</evidence>
<feature type="compositionally biased region" description="Basic and acidic residues" evidence="4">
    <location>
        <begin position="1125"/>
        <end position="1139"/>
    </location>
</feature>
<protein>
    <recommendedName>
        <fullName evidence="5">CW-type domain-containing protein</fullName>
    </recommendedName>
</protein>
<feature type="region of interest" description="Disordered" evidence="4">
    <location>
        <begin position="1"/>
        <end position="24"/>
    </location>
</feature>
<dbReference type="Pfam" id="PF07496">
    <property type="entry name" value="zf-CW"/>
    <property type="match status" value="1"/>
</dbReference>
<feature type="domain" description="CW-type" evidence="5">
    <location>
        <begin position="604"/>
        <end position="657"/>
    </location>
</feature>
<sequence length="1631" mass="179745">MFGGVKMEENSGLEEGEACYPKDDDETIDPDIDLAYIDEKLQTILGHFQKDFEGGVSAENLGAKFGGYGSFLPAYECSPSRLSHSKTLEKNFSTPRSPNNLPLEGASQNYKALPDASLTWRNGNDSCSVSVKQDSCLSFVHATDKSTLKEKTLNRSKIPAEQNLLKFRIKVSDTKSKKNAEIYSGLGLDDSPSSSLGNSPEESRAMLGISQESMNESPASILQVMTSFQVPSGELVSPLHESLLCLFRKEKERPCKGTEPMPSLNDGQELSACLLNEPVLTKGKPLAEKKAKFIEKIEKLLEPKHNNGVNVVDDKMLLLNKKAKNEIRGVKGVLANDLNVADPVEPTARTSEVTMETSNVGISDELFCSNLAKPDSLESIAGGNSNNSKKWNFQSCSSEKELEQCVENSNKDESADLGGSDRGRANKSSAPSKCKEDKRKKISVKSFLMRDQINMPFDKEKPLSKGNKSKSSQSTGKAAISTMDKTTISHGVLSSKNKMHKLKLKKDINKVRNNHRDSLDTNCEQKGNLMDLPGRQFGNRPKVATIIDFETQQGTYGKNQKETFFGPKVDNQLFGACANDASSVVCVAKNVLAFEGAPPPVAPAVDKDDWVCCDSCQKWRLLPHGRTTDQLPDKWLCSMLDWLPGMNSCNFSEEETTQALNAYYQIPFSQSNLQNNGNGTLSLPTAYLQDQDLNNFGFTSLSLQAKKEHSLKAIPKADGIHGLTQRSNSTKSQLQESAKSRSLNEMTQLPMESNVMKKFSFQPKEKHRVEGLPKQTKMKSKRELDHYAFEGPKKRNKEDKYSTDKRQNSNSDLKRVGSGLPTQESEKGRQKYDECSNSQDVRCEVKERPVASVKKLANQTQALADGLDARILDRTDNMGKKRKLKDRQESQNGHEFYVEEENSECGSRKEKRSQVSKNEMKQSHRHNANDLSNRKFLDDSVDVAEEVRGVDNTQHISKPKRKDASQNNLDGLNSSRRHSVTQQVPIAATSSSSKVSGSHKTRVNFEAPKGSPVESVSSSPMRNLYPVKLTSAGDTSGKDDTMDGDVPGRGNGKRSWDGEGAGNLGQTGMEKGEKVSHKFSKLDFWDGDANRTIGIKTRPYSGFGNGSLTNGDVYAKENVVGLRDQHTPEHSDHEKDRVNKNNNHNALFPQGYGGDSSSKPKDNKQSSLSDKMVYGMITEQEGLHSKKSTGSRSDTDLKDHSLQPGVVSENKCNIIDDSSTKPSKAGKNSKVVKNSLGRWSGDHRMENQSREKECDELDAKSAAICSTNQKIFPQKNVVQDFGGESKAKQVESRSGVPKSFSHCEIETKQETEDHGTFLEARQVVAFDGFPSSSESPRVLLKQPANAGNNGRADQSVEQNLLNLHVLRSTHVPSPGRMNSSGLTATGALKEAKDLKLYADRLKTSSFGFESNEMFFQAALKFLHGASLLETSNSESGRNGEINQMQAYTTAARLCERCGQEYEKHKEMAAAALAYKCMEVAYMRIVFCKHSTSNQDRNELQATVSMVPQGESPSSSASDVDNLNNQATAEKATLSKGTVSHVSGIPIVVARNRPGFVRLLDFMQDVNFAMEASTKSQNAFGAAKLTLEEAQKVECITSVRKVIDFSFQDVEGLICLVQLAKEAIRRSGIRWC</sequence>
<dbReference type="InterPro" id="IPR011124">
    <property type="entry name" value="Znf_CW"/>
</dbReference>
<dbReference type="InterPro" id="IPR056406">
    <property type="entry name" value="THD_CWZF3/5/7"/>
</dbReference>
<evidence type="ECO:0000256" key="3">
    <source>
        <dbReference type="ARBA" id="ARBA00022833"/>
    </source>
</evidence>
<keyword evidence="1" id="KW-0479">Metal-binding</keyword>
<keyword evidence="7" id="KW-1185">Reference proteome</keyword>
<name>A0AAV5L2W9_9ROSI</name>
<feature type="region of interest" description="Disordered" evidence="4">
    <location>
        <begin position="716"/>
        <end position="841"/>
    </location>
</feature>
<dbReference type="PANTHER" id="PTHR46524">
    <property type="entry name" value="CW-TYPE ZINC FINGER"/>
    <property type="match status" value="1"/>
</dbReference>
<feature type="region of interest" description="Disordered" evidence="4">
    <location>
        <begin position="1125"/>
        <end position="1167"/>
    </location>
</feature>
<dbReference type="Pfam" id="PF24756">
    <property type="entry name" value="THD_CWZF3-5-7"/>
    <property type="match status" value="1"/>
</dbReference>
<dbReference type="EMBL" id="BPVZ01000091">
    <property type="protein sequence ID" value="GKV31534.1"/>
    <property type="molecule type" value="Genomic_DNA"/>
</dbReference>
<feature type="region of interest" description="Disordered" evidence="4">
    <location>
        <begin position="878"/>
        <end position="936"/>
    </location>
</feature>
<dbReference type="GO" id="GO:0008270">
    <property type="term" value="F:zinc ion binding"/>
    <property type="evidence" value="ECO:0007669"/>
    <property type="project" value="UniProtKB-KW"/>
</dbReference>
<feature type="compositionally biased region" description="Acidic residues" evidence="4">
    <location>
        <begin position="11"/>
        <end position="24"/>
    </location>
</feature>
<dbReference type="PROSITE" id="PS51050">
    <property type="entry name" value="ZF_CW"/>
    <property type="match status" value="1"/>
</dbReference>
<evidence type="ECO:0000256" key="1">
    <source>
        <dbReference type="ARBA" id="ARBA00022723"/>
    </source>
</evidence>
<feature type="compositionally biased region" description="Basic and acidic residues" evidence="4">
    <location>
        <begin position="824"/>
        <end position="834"/>
    </location>
</feature>
<keyword evidence="2" id="KW-0863">Zinc-finger</keyword>
<feature type="region of interest" description="Disordered" evidence="4">
    <location>
        <begin position="1179"/>
        <end position="1203"/>
    </location>
</feature>
<feature type="region of interest" description="Disordered" evidence="4">
    <location>
        <begin position="184"/>
        <end position="203"/>
    </location>
</feature>
<keyword evidence="3" id="KW-0862">Zinc</keyword>
<feature type="compositionally biased region" description="Polar residues" evidence="4">
    <location>
        <begin position="724"/>
        <end position="751"/>
    </location>
</feature>
<dbReference type="InterPro" id="IPR055300">
    <property type="entry name" value="CWZF3/5/7"/>
</dbReference>
<dbReference type="PANTHER" id="PTHR46524:SF12">
    <property type="entry name" value="CW-TYPE DOMAIN-CONTAINING PROTEIN"/>
    <property type="match status" value="1"/>
</dbReference>
<evidence type="ECO:0000313" key="7">
    <source>
        <dbReference type="Proteomes" id="UP001054252"/>
    </source>
</evidence>
<reference evidence="6 7" key="1">
    <citation type="journal article" date="2021" name="Commun. Biol.">
        <title>The genome of Shorea leprosula (Dipterocarpaceae) highlights the ecological relevance of drought in aseasonal tropical rainforests.</title>
        <authorList>
            <person name="Ng K.K.S."/>
            <person name="Kobayashi M.J."/>
            <person name="Fawcett J.A."/>
            <person name="Hatakeyama M."/>
            <person name="Paape T."/>
            <person name="Ng C.H."/>
            <person name="Ang C.C."/>
            <person name="Tnah L.H."/>
            <person name="Lee C.T."/>
            <person name="Nishiyama T."/>
            <person name="Sese J."/>
            <person name="O'Brien M.J."/>
            <person name="Copetti D."/>
            <person name="Mohd Noor M.I."/>
            <person name="Ong R.C."/>
            <person name="Putra M."/>
            <person name="Sireger I.Z."/>
            <person name="Indrioko S."/>
            <person name="Kosugi Y."/>
            <person name="Izuno A."/>
            <person name="Isagi Y."/>
            <person name="Lee S.L."/>
            <person name="Shimizu K.K."/>
        </authorList>
    </citation>
    <scope>NUCLEOTIDE SEQUENCE [LARGE SCALE GENOMIC DNA]</scope>
    <source>
        <strain evidence="6">214</strain>
    </source>
</reference>
<evidence type="ECO:0000256" key="4">
    <source>
        <dbReference type="SAM" id="MobiDB-lite"/>
    </source>
</evidence>
<feature type="region of interest" description="Disordered" evidence="4">
    <location>
        <begin position="948"/>
        <end position="1073"/>
    </location>
</feature>
<organism evidence="6 7">
    <name type="scientific">Rubroshorea leprosula</name>
    <dbReference type="NCBI Taxonomy" id="152421"/>
    <lineage>
        <taxon>Eukaryota</taxon>
        <taxon>Viridiplantae</taxon>
        <taxon>Streptophyta</taxon>
        <taxon>Embryophyta</taxon>
        <taxon>Tracheophyta</taxon>
        <taxon>Spermatophyta</taxon>
        <taxon>Magnoliopsida</taxon>
        <taxon>eudicotyledons</taxon>
        <taxon>Gunneridae</taxon>
        <taxon>Pentapetalae</taxon>
        <taxon>rosids</taxon>
        <taxon>malvids</taxon>
        <taxon>Malvales</taxon>
        <taxon>Dipterocarpaceae</taxon>
        <taxon>Rubroshorea</taxon>
    </lineage>
</organism>
<evidence type="ECO:0000313" key="6">
    <source>
        <dbReference type="EMBL" id="GKV31534.1"/>
    </source>
</evidence>
<gene>
    <name evidence="6" type="ORF">SLEP1_g40216</name>
</gene>
<proteinExistence type="predicted"/>
<feature type="compositionally biased region" description="Basic and acidic residues" evidence="4">
    <location>
        <begin position="404"/>
        <end position="424"/>
    </location>
</feature>
<feature type="compositionally biased region" description="Low complexity" evidence="4">
    <location>
        <begin position="184"/>
        <end position="200"/>
    </location>
</feature>
<feature type="region of interest" description="Disordered" evidence="4">
    <location>
        <begin position="404"/>
        <end position="479"/>
    </location>
</feature>
<feature type="compositionally biased region" description="Basic and acidic residues" evidence="4">
    <location>
        <begin position="781"/>
        <end position="815"/>
    </location>
</feature>
<comment type="caution">
    <text evidence="6">The sequence shown here is derived from an EMBL/GenBank/DDBJ whole genome shotgun (WGS) entry which is preliminary data.</text>
</comment>
<feature type="compositionally biased region" description="Polar residues" evidence="4">
    <location>
        <begin position="965"/>
        <end position="984"/>
    </location>
</feature>
<accession>A0AAV5L2W9</accession>
<dbReference type="Gene3D" id="3.30.40.100">
    <property type="match status" value="1"/>
</dbReference>
<dbReference type="Proteomes" id="UP001054252">
    <property type="component" value="Unassembled WGS sequence"/>
</dbReference>